<feature type="domain" description="PGF-CTERM archaeal protein-sorting signal" evidence="14">
    <location>
        <begin position="835"/>
        <end position="857"/>
    </location>
</feature>
<feature type="compositionally biased region" description="Low complexity" evidence="13">
    <location>
        <begin position="776"/>
        <end position="788"/>
    </location>
</feature>
<comment type="similarity">
    <text evidence="3">Belongs to the halobacterial S-layer protein family.</text>
</comment>
<evidence type="ECO:0008006" key="18">
    <source>
        <dbReference type="Google" id="ProtNLM"/>
    </source>
</evidence>
<dbReference type="NCBIfam" id="TIGR04126">
    <property type="entry name" value="PGF_CTERM"/>
    <property type="match status" value="1"/>
</dbReference>
<keyword evidence="7" id="KW-0701">S-layer</keyword>
<evidence type="ECO:0000256" key="8">
    <source>
        <dbReference type="ARBA" id="ARBA00022692"/>
    </source>
</evidence>
<sequence length="858" mass="89510">MTQNKQIRAVLLAALMVFSVFAGSIAFTGTAAATVDDVTLDTTSVEAGSSASVGVTSVNDNDGSAGTFQVWVDINGDGYYNTSEPNVTSGDASNFPTALDLADVSTGTYNVSALETGSFTDGAAAGVKKGAELTVTASEKPEFSSAVHYDDGTPKVEVAFDETVSVSKLNVTDGESNLTQSFTKNGGQLVVTLSKVYTDDLEVTYKVTDGSGNTASATEDVTFAPVYVASKSNNTAYKGSKVAVDAGSTGVSVEVEGTDDDSNYQFAGSTGDNSQVFVFDTDGQQLDTYDFTIGGTQDAEVDVRDLGLEVSVDDLNISTDDALEGSVAAQANGRTIDVVALDSDGDEVDGATETITLNGQGEGDFNLSTLDADDYTVEVTDAYSGVSVESDTVSVTKAKDSTSDFTSSVINEEVGDIAEINVTLEGTDTATVTVGEAKLGYSANITVEDGNDDGVVTLLFNTYEPKKTASFDVDDGDDDYTVDDITTEIAKGALLDAGDYGVEVATDGEADNVATLVLEERSTNSQTIWTAPTGADLADSEDVYEAIENENLTEADEVANGDFVVHQVSATGLEGAFDVKDFDTLTGNEFNLTVEQSNPGPNRESKVLGVNSTSATVIADGENDTYFIAYDLNDVSASRTDYYDGASEQSLVEDDDAFNATFHVIEDGNLTDTEDGESTSAEFEVVKPELNLDKDEFGVQNAAEQTISGTVSVSPGTALTVRVKSTDDTQPRFLKTGTVYVQADGTFSSAFDFSEQKLNDTFEVTVSADKGTASDATADGTVGAVAETTTEETATEESTETATATEEPTTEESTETATATEEPTDESEETTESSTPGFGISVALVALVAAALLAVRRD</sequence>
<dbReference type="OrthoDB" id="325633at2157"/>
<evidence type="ECO:0000256" key="4">
    <source>
        <dbReference type="ARBA" id="ARBA00022475"/>
    </source>
</evidence>
<evidence type="ECO:0000259" key="14">
    <source>
        <dbReference type="Pfam" id="PF18204"/>
    </source>
</evidence>
<evidence type="ECO:0000256" key="3">
    <source>
        <dbReference type="ARBA" id="ARBA00009327"/>
    </source>
</evidence>
<evidence type="ECO:0000313" key="17">
    <source>
        <dbReference type="Proteomes" id="UP000011550"/>
    </source>
</evidence>
<evidence type="ECO:0000256" key="9">
    <source>
        <dbReference type="ARBA" id="ARBA00022729"/>
    </source>
</evidence>
<dbReference type="EMBL" id="AOLN01000018">
    <property type="protein sequence ID" value="ELZ91651.1"/>
    <property type="molecule type" value="Genomic_DNA"/>
</dbReference>
<dbReference type="Pfam" id="PF25162">
    <property type="entry name" value="DUF7827"/>
    <property type="match status" value="1"/>
</dbReference>
<protein>
    <recommendedName>
        <fullName evidence="18">PGF-CTERM sorting domain-containing protein</fullName>
    </recommendedName>
</protein>
<comment type="caution">
    <text evidence="16">The sequence shown here is derived from an EMBL/GenBank/DDBJ whole genome shotgun (WGS) entry which is preliminary data.</text>
</comment>
<evidence type="ECO:0000256" key="12">
    <source>
        <dbReference type="ARBA" id="ARBA00023180"/>
    </source>
</evidence>
<evidence type="ECO:0000256" key="6">
    <source>
        <dbReference type="ARBA" id="ARBA00022525"/>
    </source>
</evidence>
<keyword evidence="17" id="KW-1185">Reference proteome</keyword>
<feature type="compositionally biased region" description="Acidic residues" evidence="13">
    <location>
        <begin position="789"/>
        <end position="799"/>
    </location>
</feature>
<reference evidence="16 17" key="1">
    <citation type="journal article" date="2014" name="PLoS Genet.">
        <title>Phylogenetically driven sequencing of extremely halophilic archaea reveals strategies for static and dynamic osmo-response.</title>
        <authorList>
            <person name="Becker E.A."/>
            <person name="Seitzer P.M."/>
            <person name="Tritt A."/>
            <person name="Larsen D."/>
            <person name="Krusor M."/>
            <person name="Yao A.I."/>
            <person name="Wu D."/>
            <person name="Madern D."/>
            <person name="Eisen J.A."/>
            <person name="Darling A.E."/>
            <person name="Facciotti M.T."/>
        </authorList>
    </citation>
    <scope>NUCLEOTIDE SEQUENCE [LARGE SCALE GENOMIC DNA]</scope>
    <source>
        <strain evidence="16 17">ATCC BAA-1512</strain>
    </source>
</reference>
<keyword evidence="6" id="KW-0964">Secreted</keyword>
<gene>
    <name evidence="16" type="ORF">C440_15094</name>
</gene>
<keyword evidence="5" id="KW-0134">Cell wall</keyword>
<dbReference type="InterPro" id="IPR057149">
    <property type="entry name" value="DUF7827"/>
</dbReference>
<dbReference type="Proteomes" id="UP000011550">
    <property type="component" value="Unassembled WGS sequence"/>
</dbReference>
<accession>M0I4H3</accession>
<feature type="domain" description="DUF7827" evidence="15">
    <location>
        <begin position="395"/>
        <end position="506"/>
    </location>
</feature>
<dbReference type="GO" id="GO:0005886">
    <property type="term" value="C:plasma membrane"/>
    <property type="evidence" value="ECO:0007669"/>
    <property type="project" value="UniProtKB-SubCell"/>
</dbReference>
<dbReference type="AlphaFoldDB" id="M0I4H3"/>
<evidence type="ECO:0000256" key="10">
    <source>
        <dbReference type="ARBA" id="ARBA00022989"/>
    </source>
</evidence>
<keyword evidence="10" id="KW-1133">Transmembrane helix</keyword>
<dbReference type="NCBIfam" id="TIGR04207">
    <property type="entry name" value="halo_sig_pep"/>
    <property type="match status" value="1"/>
</dbReference>
<keyword evidence="11" id="KW-0472">Membrane</keyword>
<comment type="subcellular location">
    <subcellularLocation>
        <location evidence="1">Cell membrane</location>
    </subcellularLocation>
    <subcellularLocation>
        <location evidence="2">Secreted</location>
        <location evidence="2">Cell wall</location>
        <location evidence="2">S-layer</location>
    </subcellularLocation>
</comment>
<proteinExistence type="inferred from homology"/>
<dbReference type="STRING" id="662479.C440_15094"/>
<evidence type="ECO:0000259" key="15">
    <source>
        <dbReference type="Pfam" id="PF25162"/>
    </source>
</evidence>
<organism evidence="16 17">
    <name type="scientific">Haloferax mucosum ATCC BAA-1512</name>
    <dbReference type="NCBI Taxonomy" id="662479"/>
    <lineage>
        <taxon>Archaea</taxon>
        <taxon>Methanobacteriati</taxon>
        <taxon>Methanobacteriota</taxon>
        <taxon>Stenosarchaea group</taxon>
        <taxon>Halobacteria</taxon>
        <taxon>Halobacteriales</taxon>
        <taxon>Haloferacaceae</taxon>
        <taxon>Haloferax</taxon>
    </lineage>
</organism>
<name>M0I4H3_9EURY</name>
<evidence type="ECO:0000313" key="16">
    <source>
        <dbReference type="EMBL" id="ELZ91651.1"/>
    </source>
</evidence>
<dbReference type="Pfam" id="PF18204">
    <property type="entry name" value="PGF-CTERM"/>
    <property type="match status" value="1"/>
</dbReference>
<keyword evidence="4" id="KW-1003">Cell membrane</keyword>
<dbReference type="InterPro" id="IPR026452">
    <property type="entry name" value="Surf_glycop_sig_pep"/>
</dbReference>
<dbReference type="NCBIfam" id="NF041335">
    <property type="entry name" value="surf_glcprot_Halo"/>
    <property type="match status" value="1"/>
</dbReference>
<keyword evidence="9" id="KW-0732">Signal</keyword>
<evidence type="ECO:0000256" key="1">
    <source>
        <dbReference type="ARBA" id="ARBA00004236"/>
    </source>
</evidence>
<evidence type="ECO:0000256" key="5">
    <source>
        <dbReference type="ARBA" id="ARBA00022512"/>
    </source>
</evidence>
<dbReference type="PATRIC" id="fig|662479.7.peg.3060"/>
<dbReference type="RefSeq" id="WP_008321438.1">
    <property type="nucleotide sequence ID" value="NZ_AOLN01000018.1"/>
</dbReference>
<dbReference type="NCBIfam" id="NF045517">
    <property type="entry name" value="halo_surf_dom"/>
    <property type="match status" value="1"/>
</dbReference>
<evidence type="ECO:0000256" key="13">
    <source>
        <dbReference type="SAM" id="MobiDB-lite"/>
    </source>
</evidence>
<evidence type="ECO:0000256" key="2">
    <source>
        <dbReference type="ARBA" id="ARBA00004237"/>
    </source>
</evidence>
<feature type="region of interest" description="Disordered" evidence="13">
    <location>
        <begin position="773"/>
        <end position="838"/>
    </location>
</feature>
<evidence type="ECO:0000256" key="7">
    <source>
        <dbReference type="ARBA" id="ARBA00022601"/>
    </source>
</evidence>
<keyword evidence="12" id="KW-0325">Glycoprotein</keyword>
<evidence type="ECO:0000256" key="11">
    <source>
        <dbReference type="ARBA" id="ARBA00023136"/>
    </source>
</evidence>
<keyword evidence="8" id="KW-0812">Transmembrane</keyword>
<dbReference type="GO" id="GO:0030115">
    <property type="term" value="C:S-layer"/>
    <property type="evidence" value="ECO:0007669"/>
    <property type="project" value="UniProtKB-SubCell"/>
</dbReference>
<dbReference type="InterPro" id="IPR026371">
    <property type="entry name" value="PGF_CTERM"/>
</dbReference>
<feature type="compositionally biased region" description="Acidic residues" evidence="13">
    <location>
        <begin position="822"/>
        <end position="831"/>
    </location>
</feature>